<dbReference type="CDD" id="cd05233">
    <property type="entry name" value="SDR_c"/>
    <property type="match status" value="1"/>
</dbReference>
<evidence type="ECO:0000313" key="4">
    <source>
        <dbReference type="Proteomes" id="UP001176468"/>
    </source>
</evidence>
<evidence type="ECO:0000313" key="3">
    <source>
        <dbReference type="EMBL" id="MDO7840785.1"/>
    </source>
</evidence>
<keyword evidence="4" id="KW-1185">Reference proteome</keyword>
<gene>
    <name evidence="3" type="ORF">Q5H94_00460</name>
</gene>
<dbReference type="SUPFAM" id="SSF51735">
    <property type="entry name" value="NAD(P)-binding Rossmann-fold domains"/>
    <property type="match status" value="1"/>
</dbReference>
<dbReference type="InterPro" id="IPR020904">
    <property type="entry name" value="Sc_DH/Rdtase_CS"/>
</dbReference>
<dbReference type="PRINTS" id="PR00081">
    <property type="entry name" value="GDHRDH"/>
</dbReference>
<dbReference type="Pfam" id="PF13561">
    <property type="entry name" value="adh_short_C2"/>
    <property type="match status" value="1"/>
</dbReference>
<name>A0ABT8ZUX1_9SPHN</name>
<keyword evidence="2" id="KW-0560">Oxidoreductase</keyword>
<accession>A0ABT8ZUX1</accession>
<dbReference type="Gene3D" id="3.40.50.720">
    <property type="entry name" value="NAD(P)-binding Rossmann-like Domain"/>
    <property type="match status" value="1"/>
</dbReference>
<comment type="similarity">
    <text evidence="1">Belongs to the short-chain dehydrogenases/reductases (SDR) family.</text>
</comment>
<comment type="caution">
    <text evidence="3">The sequence shown here is derived from an EMBL/GenBank/DDBJ whole genome shotgun (WGS) entry which is preliminary data.</text>
</comment>
<dbReference type="PANTHER" id="PTHR42760">
    <property type="entry name" value="SHORT-CHAIN DEHYDROGENASES/REDUCTASES FAMILY MEMBER"/>
    <property type="match status" value="1"/>
</dbReference>
<protein>
    <submittedName>
        <fullName evidence="3">SDR family oxidoreductase</fullName>
    </submittedName>
</protein>
<dbReference type="EMBL" id="JAUQSZ010000001">
    <property type="protein sequence ID" value="MDO7840785.1"/>
    <property type="molecule type" value="Genomic_DNA"/>
</dbReference>
<dbReference type="Proteomes" id="UP001176468">
    <property type="component" value="Unassembled WGS sequence"/>
</dbReference>
<evidence type="ECO:0000256" key="2">
    <source>
        <dbReference type="ARBA" id="ARBA00023002"/>
    </source>
</evidence>
<reference evidence="3" key="1">
    <citation type="submission" date="2023-07" db="EMBL/GenBank/DDBJ databases">
        <authorList>
            <person name="Kim M.K."/>
        </authorList>
    </citation>
    <scope>NUCLEOTIDE SEQUENCE</scope>
    <source>
        <strain evidence="3">CA1-15</strain>
    </source>
</reference>
<dbReference type="RefSeq" id="WP_304559010.1">
    <property type="nucleotide sequence ID" value="NZ_JAUQSZ010000001.1"/>
</dbReference>
<evidence type="ECO:0000256" key="1">
    <source>
        <dbReference type="ARBA" id="ARBA00006484"/>
    </source>
</evidence>
<dbReference type="PROSITE" id="PS00061">
    <property type="entry name" value="ADH_SHORT"/>
    <property type="match status" value="1"/>
</dbReference>
<dbReference type="PRINTS" id="PR00080">
    <property type="entry name" value="SDRFAMILY"/>
</dbReference>
<dbReference type="PANTHER" id="PTHR42760:SF133">
    <property type="entry name" value="3-OXOACYL-[ACYL-CARRIER-PROTEIN] REDUCTASE"/>
    <property type="match status" value="1"/>
</dbReference>
<dbReference type="InterPro" id="IPR036291">
    <property type="entry name" value="NAD(P)-bd_dom_sf"/>
</dbReference>
<proteinExistence type="inferred from homology"/>
<dbReference type="InterPro" id="IPR002347">
    <property type="entry name" value="SDR_fam"/>
</dbReference>
<sequence length="255" mass="25898">MDTRALFDLSGKSALVTGASGAFGAAAARALAAAGAHVTLSGANEAALRVIGDELGDRASIAIGRPADEASAGALVAAAAEARGLDILVAASGTSVVAPALDLTVEQFDRVQDANVRQSWLIARAAGRVMIAQGRGGRILFVSSVRAAFASPAGTTAYGASKAAVDMLTRSFAAEWGKHGITANAIAPTIFRSELTAWMFSEAGAPRREKALERIPLGRLAEPEDFAGAVIFLSAKAGAYVTGEVLRVDGGFSAN</sequence>
<organism evidence="3 4">
    <name type="scientific">Sphingomonas immobilis</name>
    <dbReference type="NCBI Taxonomy" id="3063997"/>
    <lineage>
        <taxon>Bacteria</taxon>
        <taxon>Pseudomonadati</taxon>
        <taxon>Pseudomonadota</taxon>
        <taxon>Alphaproteobacteria</taxon>
        <taxon>Sphingomonadales</taxon>
        <taxon>Sphingomonadaceae</taxon>
        <taxon>Sphingomonas</taxon>
    </lineage>
</organism>